<keyword evidence="8 10" id="KW-0472">Membrane</keyword>
<feature type="transmembrane region" description="Helical" evidence="10">
    <location>
        <begin position="16"/>
        <end position="34"/>
    </location>
</feature>
<comment type="caution">
    <text evidence="11">The sequence shown here is derived from an EMBL/GenBank/DDBJ whole genome shotgun (WGS) entry which is preliminary data.</text>
</comment>
<feature type="transmembrane region" description="Helical" evidence="10">
    <location>
        <begin position="321"/>
        <end position="344"/>
    </location>
</feature>
<organism evidence="11 12">
    <name type="scientific">SAR86 cluster bacterium</name>
    <dbReference type="NCBI Taxonomy" id="2030880"/>
    <lineage>
        <taxon>Bacteria</taxon>
        <taxon>Pseudomonadati</taxon>
        <taxon>Pseudomonadota</taxon>
        <taxon>Gammaproteobacteria</taxon>
        <taxon>SAR86 cluster</taxon>
    </lineage>
</organism>
<evidence type="ECO:0000256" key="9">
    <source>
        <dbReference type="ARBA" id="ARBA00031636"/>
    </source>
</evidence>
<feature type="transmembrane region" description="Helical" evidence="10">
    <location>
        <begin position="388"/>
        <end position="408"/>
    </location>
</feature>
<evidence type="ECO:0000256" key="3">
    <source>
        <dbReference type="ARBA" id="ARBA00022449"/>
    </source>
</evidence>
<dbReference type="AlphaFoldDB" id="A0A368BNI5"/>
<dbReference type="NCBIfam" id="TIGR00797">
    <property type="entry name" value="matE"/>
    <property type="match status" value="1"/>
</dbReference>
<evidence type="ECO:0000256" key="6">
    <source>
        <dbReference type="ARBA" id="ARBA00022989"/>
    </source>
</evidence>
<evidence type="ECO:0000256" key="5">
    <source>
        <dbReference type="ARBA" id="ARBA00022692"/>
    </source>
</evidence>
<feature type="transmembrane region" description="Helical" evidence="10">
    <location>
        <begin position="350"/>
        <end position="376"/>
    </location>
</feature>
<dbReference type="InterPro" id="IPR048279">
    <property type="entry name" value="MdtK-like"/>
</dbReference>
<keyword evidence="3" id="KW-0050">Antiport</keyword>
<sequence length="451" mass="50030">MIDLNVANFYQEAKRFLAIGVPILGTQIVMYGLTTTDYIMAGYYSSDDLAGLGLAASIFNPLYFLTAGVMFGINPIVAQLYGQKSFEEIKLKTRRFIWVALFIGFLFFLALSNAYLIFNFIEAEQHIKQIAIDYLKIISFGAIPMTIYQALRGYSEGITETKTVFLISLAIFLLNIPFNYLFIFYFDLGGVGCGYATTVLVVIGLICFWLITLFSDRYKETRLYGKFINPEISSSIELFKIGVPISFGVFVELSMFSGAALIISFFGATALAGHTIALNLVGLLFMLPLSLGLASAIRVGNLIGEKNYTQANYATNFSLKISLLVASLNMLIILVFGSYLISIYTDNSQVAMMALVLLYYAIIFQIPDAVGFSAVGSLRGHKDTFGPMVNLVISYWVFALPLGVYFAFGDGKYVPNQAEGMWTGMIIGIVVSMILNLRRLKTKKNKLKELF</sequence>
<evidence type="ECO:0000256" key="4">
    <source>
        <dbReference type="ARBA" id="ARBA00022475"/>
    </source>
</evidence>
<dbReference type="EMBL" id="QOPD01000002">
    <property type="protein sequence ID" value="RCL38811.1"/>
    <property type="molecule type" value="Genomic_DNA"/>
</dbReference>
<feature type="transmembrane region" description="Helical" evidence="10">
    <location>
        <begin position="96"/>
        <end position="118"/>
    </location>
</feature>
<dbReference type="GO" id="GO:0005886">
    <property type="term" value="C:plasma membrane"/>
    <property type="evidence" value="ECO:0007669"/>
    <property type="project" value="UniProtKB-SubCell"/>
</dbReference>
<keyword evidence="4" id="KW-1003">Cell membrane</keyword>
<name>A0A368BNI5_9GAMM</name>
<feature type="transmembrane region" description="Helical" evidence="10">
    <location>
        <begin position="163"/>
        <end position="183"/>
    </location>
</feature>
<gene>
    <name evidence="11" type="ORF">DBW97_02005</name>
</gene>
<dbReference type="GO" id="GO:0015297">
    <property type="term" value="F:antiporter activity"/>
    <property type="evidence" value="ECO:0007669"/>
    <property type="project" value="UniProtKB-KW"/>
</dbReference>
<dbReference type="PIRSF" id="PIRSF006603">
    <property type="entry name" value="DinF"/>
    <property type="match status" value="1"/>
</dbReference>
<comment type="subcellular location">
    <subcellularLocation>
        <location evidence="1">Cell inner membrane</location>
        <topology evidence="1">Multi-pass membrane protein</topology>
    </subcellularLocation>
</comment>
<dbReference type="PANTHER" id="PTHR43298:SF2">
    <property type="entry name" value="FMN_FAD EXPORTER YEEO-RELATED"/>
    <property type="match status" value="1"/>
</dbReference>
<dbReference type="Proteomes" id="UP000252147">
    <property type="component" value="Unassembled WGS sequence"/>
</dbReference>
<protein>
    <recommendedName>
        <fullName evidence="9">Multidrug-efflux transporter</fullName>
    </recommendedName>
</protein>
<evidence type="ECO:0000256" key="1">
    <source>
        <dbReference type="ARBA" id="ARBA00004429"/>
    </source>
</evidence>
<evidence type="ECO:0000256" key="7">
    <source>
        <dbReference type="ARBA" id="ARBA00023065"/>
    </source>
</evidence>
<keyword evidence="2" id="KW-0813">Transport</keyword>
<feature type="transmembrane region" description="Helical" evidence="10">
    <location>
        <begin position="195"/>
        <end position="214"/>
    </location>
</feature>
<keyword evidence="5 10" id="KW-0812">Transmembrane</keyword>
<feature type="transmembrane region" description="Helical" evidence="10">
    <location>
        <begin position="247"/>
        <end position="270"/>
    </location>
</feature>
<evidence type="ECO:0000256" key="8">
    <source>
        <dbReference type="ARBA" id="ARBA00023136"/>
    </source>
</evidence>
<dbReference type="PANTHER" id="PTHR43298">
    <property type="entry name" value="MULTIDRUG RESISTANCE PROTEIN NORM-RELATED"/>
    <property type="match status" value="1"/>
</dbReference>
<feature type="transmembrane region" description="Helical" evidence="10">
    <location>
        <begin position="130"/>
        <end position="151"/>
    </location>
</feature>
<dbReference type="GO" id="GO:0042910">
    <property type="term" value="F:xenobiotic transmembrane transporter activity"/>
    <property type="evidence" value="ECO:0007669"/>
    <property type="project" value="InterPro"/>
</dbReference>
<reference evidence="11 12" key="1">
    <citation type="journal article" date="2018" name="Microbiome">
        <title>Fine metagenomic profile of the Mediterranean stratified and mixed water columns revealed by assembly and recruitment.</title>
        <authorList>
            <person name="Haro-Moreno J.M."/>
            <person name="Lopez-Perez M."/>
            <person name="De La Torre J.R."/>
            <person name="Picazo A."/>
            <person name="Camacho A."/>
            <person name="Rodriguez-Valera F."/>
        </authorList>
    </citation>
    <scope>NUCLEOTIDE SEQUENCE [LARGE SCALE GENOMIC DNA]</scope>
    <source>
        <strain evidence="11">MED-G83</strain>
    </source>
</reference>
<feature type="transmembrane region" description="Helical" evidence="10">
    <location>
        <begin position="420"/>
        <end position="437"/>
    </location>
</feature>
<keyword evidence="6 10" id="KW-1133">Transmembrane helix</keyword>
<dbReference type="Pfam" id="PF01554">
    <property type="entry name" value="MatE"/>
    <property type="match status" value="2"/>
</dbReference>
<evidence type="ECO:0000313" key="11">
    <source>
        <dbReference type="EMBL" id="RCL38811.1"/>
    </source>
</evidence>
<dbReference type="GO" id="GO:0006811">
    <property type="term" value="P:monoatomic ion transport"/>
    <property type="evidence" value="ECO:0007669"/>
    <property type="project" value="UniProtKB-KW"/>
</dbReference>
<evidence type="ECO:0000256" key="10">
    <source>
        <dbReference type="SAM" id="Phobius"/>
    </source>
</evidence>
<feature type="transmembrane region" description="Helical" evidence="10">
    <location>
        <begin position="276"/>
        <end position="300"/>
    </location>
</feature>
<evidence type="ECO:0000313" key="12">
    <source>
        <dbReference type="Proteomes" id="UP000252147"/>
    </source>
</evidence>
<accession>A0A368BNI5</accession>
<dbReference type="InterPro" id="IPR002528">
    <property type="entry name" value="MATE_fam"/>
</dbReference>
<keyword evidence="7" id="KW-0406">Ion transport</keyword>
<dbReference type="CDD" id="cd13131">
    <property type="entry name" value="MATE_NorM_like"/>
    <property type="match status" value="1"/>
</dbReference>
<feature type="transmembrane region" description="Helical" evidence="10">
    <location>
        <begin position="54"/>
        <end position="76"/>
    </location>
</feature>
<dbReference type="InterPro" id="IPR050222">
    <property type="entry name" value="MATE_MdtK"/>
</dbReference>
<evidence type="ECO:0000256" key="2">
    <source>
        <dbReference type="ARBA" id="ARBA00022448"/>
    </source>
</evidence>
<proteinExistence type="predicted"/>